<sequence>MSHPHVGYALDDDSDDEDEGYTAPRPRIPDPYDDRKRPSIFIEMDLPGEEVEHGAVGGSIGEADAEEAVEEPHRRPRKRPRREPRREEPIPVCLLMRLPLEIKDEIYRYILVVESPILVHNSWKRVYARKRPGIETAIMSTNKTINSETVRILYGENRFLYRLRDPPMTRHVVNVEELSLADDGFRLAADDGTSDTSNDEFDPGNGYDDADTEYFPRGRDDRINIDKFRPYFRHLIVEAERNRYSNETQLHMADAIKIFTAQPSRRGKTRAGAAKTSLQTFTIRIAPQYGLNLTGVANIVDQNHHNFTFVNFFSQKSPVLDAIKSLSCQCIKVDLLTSYLNGGHQPAISRLTIDMHHLRFSQLAARQKTSGNGEGIRQDFWRNDTQVLRQRFEGARRSTAALLNLEKHVFDACERHIDDDIIQRYQDELDDDLESMDWEPQDDDEFDNDTYEEVRLGFDNTEE</sequence>
<accession>A0A9P9FLF6</accession>
<evidence type="ECO:0000313" key="2">
    <source>
        <dbReference type="EMBL" id="KAH7166129.1"/>
    </source>
</evidence>
<organism evidence="2 3">
    <name type="scientific">Dactylonectria macrodidyma</name>
    <dbReference type="NCBI Taxonomy" id="307937"/>
    <lineage>
        <taxon>Eukaryota</taxon>
        <taxon>Fungi</taxon>
        <taxon>Dikarya</taxon>
        <taxon>Ascomycota</taxon>
        <taxon>Pezizomycotina</taxon>
        <taxon>Sordariomycetes</taxon>
        <taxon>Hypocreomycetidae</taxon>
        <taxon>Hypocreales</taxon>
        <taxon>Nectriaceae</taxon>
        <taxon>Dactylonectria</taxon>
    </lineage>
</organism>
<dbReference type="AlphaFoldDB" id="A0A9P9FLF6"/>
<comment type="caution">
    <text evidence="2">The sequence shown here is derived from an EMBL/GenBank/DDBJ whole genome shotgun (WGS) entry which is preliminary data.</text>
</comment>
<keyword evidence="3" id="KW-1185">Reference proteome</keyword>
<feature type="region of interest" description="Disordered" evidence="1">
    <location>
        <begin position="191"/>
        <end position="212"/>
    </location>
</feature>
<name>A0A9P9FLF6_9HYPO</name>
<feature type="compositionally biased region" description="Basic residues" evidence="1">
    <location>
        <begin position="74"/>
        <end position="83"/>
    </location>
</feature>
<reference evidence="2" key="1">
    <citation type="journal article" date="2021" name="Nat. Commun.">
        <title>Genetic determinants of endophytism in the Arabidopsis root mycobiome.</title>
        <authorList>
            <person name="Mesny F."/>
            <person name="Miyauchi S."/>
            <person name="Thiergart T."/>
            <person name="Pickel B."/>
            <person name="Atanasova L."/>
            <person name="Karlsson M."/>
            <person name="Huettel B."/>
            <person name="Barry K.W."/>
            <person name="Haridas S."/>
            <person name="Chen C."/>
            <person name="Bauer D."/>
            <person name="Andreopoulos W."/>
            <person name="Pangilinan J."/>
            <person name="LaButti K."/>
            <person name="Riley R."/>
            <person name="Lipzen A."/>
            <person name="Clum A."/>
            <person name="Drula E."/>
            <person name="Henrissat B."/>
            <person name="Kohler A."/>
            <person name="Grigoriev I.V."/>
            <person name="Martin F.M."/>
            <person name="Hacquard S."/>
        </authorList>
    </citation>
    <scope>NUCLEOTIDE SEQUENCE</scope>
    <source>
        <strain evidence="2">MPI-CAGE-AT-0147</strain>
    </source>
</reference>
<feature type="compositionally biased region" description="Acidic residues" evidence="1">
    <location>
        <begin position="10"/>
        <end position="20"/>
    </location>
</feature>
<gene>
    <name evidence="2" type="ORF">EDB81DRAFT_640756</name>
</gene>
<evidence type="ECO:0000313" key="3">
    <source>
        <dbReference type="Proteomes" id="UP000738349"/>
    </source>
</evidence>
<proteinExistence type="predicted"/>
<dbReference type="EMBL" id="JAGMUV010000003">
    <property type="protein sequence ID" value="KAH7166129.1"/>
    <property type="molecule type" value="Genomic_DNA"/>
</dbReference>
<dbReference type="OrthoDB" id="5413827at2759"/>
<protein>
    <submittedName>
        <fullName evidence="2">Uncharacterized protein</fullName>
    </submittedName>
</protein>
<feature type="region of interest" description="Disordered" evidence="1">
    <location>
        <begin position="1"/>
        <end position="85"/>
    </location>
</feature>
<evidence type="ECO:0000256" key="1">
    <source>
        <dbReference type="SAM" id="MobiDB-lite"/>
    </source>
</evidence>
<feature type="compositionally biased region" description="Acidic residues" evidence="1">
    <location>
        <begin position="197"/>
        <end position="212"/>
    </location>
</feature>
<dbReference type="Proteomes" id="UP000738349">
    <property type="component" value="Unassembled WGS sequence"/>
</dbReference>
<feature type="compositionally biased region" description="Basic and acidic residues" evidence="1">
    <location>
        <begin position="27"/>
        <end position="37"/>
    </location>
</feature>